<evidence type="ECO:0000259" key="5">
    <source>
        <dbReference type="PROSITE" id="PS50977"/>
    </source>
</evidence>
<keyword evidence="1" id="KW-0805">Transcription regulation</keyword>
<keyword evidence="7" id="KW-1185">Reference proteome</keyword>
<dbReference type="PANTHER" id="PTHR30055">
    <property type="entry name" value="HTH-TYPE TRANSCRIPTIONAL REGULATOR RUTR"/>
    <property type="match status" value="1"/>
</dbReference>
<evidence type="ECO:0000256" key="4">
    <source>
        <dbReference type="PROSITE-ProRule" id="PRU00335"/>
    </source>
</evidence>
<proteinExistence type="predicted"/>
<dbReference type="PANTHER" id="PTHR30055:SF234">
    <property type="entry name" value="HTH-TYPE TRANSCRIPTIONAL REGULATOR BETI"/>
    <property type="match status" value="1"/>
</dbReference>
<feature type="domain" description="HTH tetR-type" evidence="5">
    <location>
        <begin position="11"/>
        <end position="71"/>
    </location>
</feature>
<dbReference type="Pfam" id="PF00440">
    <property type="entry name" value="TetR_N"/>
    <property type="match status" value="1"/>
</dbReference>
<dbReference type="AlphaFoldDB" id="A0AA48KCK0"/>
<dbReference type="InterPro" id="IPR009057">
    <property type="entry name" value="Homeodomain-like_sf"/>
</dbReference>
<keyword evidence="2 4" id="KW-0238">DNA-binding</keyword>
<keyword evidence="3" id="KW-0804">Transcription</keyword>
<dbReference type="Gene3D" id="1.10.357.10">
    <property type="entry name" value="Tetracycline Repressor, domain 2"/>
    <property type="match status" value="1"/>
</dbReference>
<dbReference type="GO" id="GO:0000976">
    <property type="term" value="F:transcription cis-regulatory region binding"/>
    <property type="evidence" value="ECO:0007669"/>
    <property type="project" value="TreeGrafter"/>
</dbReference>
<dbReference type="PROSITE" id="PS50977">
    <property type="entry name" value="HTH_TETR_2"/>
    <property type="match status" value="1"/>
</dbReference>
<feature type="DNA-binding region" description="H-T-H motif" evidence="4">
    <location>
        <begin position="34"/>
        <end position="53"/>
    </location>
</feature>
<evidence type="ECO:0000313" key="7">
    <source>
        <dbReference type="Proteomes" id="UP001228113"/>
    </source>
</evidence>
<name>A0AA48KCK0_9BACT</name>
<evidence type="ECO:0000256" key="3">
    <source>
        <dbReference type="ARBA" id="ARBA00023163"/>
    </source>
</evidence>
<dbReference type="InterPro" id="IPR001647">
    <property type="entry name" value="HTH_TetR"/>
</dbReference>
<dbReference type="InterPro" id="IPR041483">
    <property type="entry name" value="TetR_C_34"/>
</dbReference>
<dbReference type="Proteomes" id="UP001228113">
    <property type="component" value="Chromosome"/>
</dbReference>
<sequence length="220" mass="24099">MRRAHRPDQKEVRRKAILAGAAGLFSDCRYAELHMADLARRLDLAKGTLYLYFPSKEALFLAVLKDEMGAWFEGATARLAALEGGGADASGPLADALVDEMMAHPRLPNLQALVHGVLEQNVPTAEALAYARFLHAGVARVAELLEGRLPGLRPGRGAEFLIRFYALVIGTRLMSSRPPAVREALRSPELKAFDFDFEGIFRPAVRELLAGMLEPALVRP</sequence>
<evidence type="ECO:0000256" key="1">
    <source>
        <dbReference type="ARBA" id="ARBA00023015"/>
    </source>
</evidence>
<dbReference type="EMBL" id="AP027081">
    <property type="protein sequence ID" value="BDU76130.1"/>
    <property type="molecule type" value="Genomic_DNA"/>
</dbReference>
<dbReference type="KEGG" id="msea:METESE_10880"/>
<accession>A0AA48KCK0</accession>
<dbReference type="RefSeq" id="WP_243347245.1">
    <property type="nucleotide sequence ID" value="NZ_AP027081.1"/>
</dbReference>
<dbReference type="SUPFAM" id="SSF46689">
    <property type="entry name" value="Homeodomain-like"/>
    <property type="match status" value="1"/>
</dbReference>
<evidence type="ECO:0000256" key="2">
    <source>
        <dbReference type="ARBA" id="ARBA00023125"/>
    </source>
</evidence>
<protein>
    <submittedName>
        <fullName evidence="6">TetR family transcriptional regulator</fullName>
    </submittedName>
</protein>
<gene>
    <name evidence="6" type="ORF">METESE_10880</name>
</gene>
<organism evidence="6 7">
    <name type="scientific">Mesoterricola sediminis</name>
    <dbReference type="NCBI Taxonomy" id="2927980"/>
    <lineage>
        <taxon>Bacteria</taxon>
        <taxon>Pseudomonadati</taxon>
        <taxon>Acidobacteriota</taxon>
        <taxon>Holophagae</taxon>
        <taxon>Holophagales</taxon>
        <taxon>Holophagaceae</taxon>
        <taxon>Mesoterricola</taxon>
    </lineage>
</organism>
<dbReference type="InterPro" id="IPR050109">
    <property type="entry name" value="HTH-type_TetR-like_transc_reg"/>
</dbReference>
<dbReference type="GO" id="GO:0003700">
    <property type="term" value="F:DNA-binding transcription factor activity"/>
    <property type="evidence" value="ECO:0007669"/>
    <property type="project" value="TreeGrafter"/>
</dbReference>
<evidence type="ECO:0000313" key="6">
    <source>
        <dbReference type="EMBL" id="BDU76130.1"/>
    </source>
</evidence>
<reference evidence="6" key="1">
    <citation type="journal article" date="2023" name="Int. J. Syst. Evol. Microbiol.">
        <title>Mesoterricola silvestris gen. nov., sp. nov., Mesoterricola sediminis sp. nov., Geothrix oryzae sp. nov., Geothrix edaphica sp. nov., Geothrix rubra sp. nov., and Geothrix limicola sp. nov., six novel members of Acidobacteriota isolated from soils.</title>
        <authorList>
            <person name="Itoh H."/>
            <person name="Sugisawa Y."/>
            <person name="Mise K."/>
            <person name="Xu Z."/>
            <person name="Kuniyasu M."/>
            <person name="Ushijima N."/>
            <person name="Kawano K."/>
            <person name="Kobayashi E."/>
            <person name="Shiratori Y."/>
            <person name="Masuda Y."/>
            <person name="Senoo K."/>
        </authorList>
    </citation>
    <scope>NUCLEOTIDE SEQUENCE</scope>
    <source>
        <strain evidence="6">W786</strain>
    </source>
</reference>
<dbReference type="PRINTS" id="PR00455">
    <property type="entry name" value="HTHTETR"/>
</dbReference>
<dbReference type="Pfam" id="PF17929">
    <property type="entry name" value="TetR_C_34"/>
    <property type="match status" value="1"/>
</dbReference>